<proteinExistence type="predicted"/>
<feature type="compositionally biased region" description="Low complexity" evidence="1">
    <location>
        <begin position="498"/>
        <end position="515"/>
    </location>
</feature>
<feature type="transmembrane region" description="Helical" evidence="2">
    <location>
        <begin position="340"/>
        <end position="365"/>
    </location>
</feature>
<feature type="region of interest" description="Disordered" evidence="1">
    <location>
        <begin position="429"/>
        <end position="480"/>
    </location>
</feature>
<evidence type="ECO:0000256" key="1">
    <source>
        <dbReference type="SAM" id="MobiDB-lite"/>
    </source>
</evidence>
<dbReference type="RefSeq" id="XP_024514432.1">
    <property type="nucleotide sequence ID" value="XM_024658750.1"/>
</dbReference>
<organism evidence="3 4">
    <name type="scientific">Cryptococcus deneoformans (strain JEC21 / ATCC MYA-565)</name>
    <name type="common">Cryptococcus neoformans var. neoformans serotype D</name>
    <dbReference type="NCBI Taxonomy" id="214684"/>
    <lineage>
        <taxon>Eukaryota</taxon>
        <taxon>Fungi</taxon>
        <taxon>Dikarya</taxon>
        <taxon>Basidiomycota</taxon>
        <taxon>Agaricomycotina</taxon>
        <taxon>Tremellomycetes</taxon>
        <taxon>Tremellales</taxon>
        <taxon>Cryptococcaceae</taxon>
        <taxon>Cryptococcus</taxon>
        <taxon>Cryptococcus neoformans species complex</taxon>
    </lineage>
</organism>
<dbReference type="STRING" id="214684.A0A0S2LIV6"/>
<feature type="region of interest" description="Disordered" evidence="1">
    <location>
        <begin position="544"/>
        <end position="591"/>
    </location>
</feature>
<feature type="compositionally biased region" description="Polar residues" evidence="1">
    <location>
        <begin position="559"/>
        <end position="568"/>
    </location>
</feature>
<feature type="compositionally biased region" description="Basic and acidic residues" evidence="1">
    <location>
        <begin position="131"/>
        <end position="141"/>
    </location>
</feature>
<keyword evidence="2" id="KW-0472">Membrane</keyword>
<protein>
    <submittedName>
        <fullName evidence="3">Uncharacterized protein</fullName>
    </submittedName>
</protein>
<dbReference type="InParanoid" id="A0A0S2LIV6"/>
<keyword evidence="2" id="KW-1133">Transmembrane helix</keyword>
<dbReference type="GeneID" id="36393050"/>
<dbReference type="VEuPathDB" id="FungiDB:CNJ00493"/>
<evidence type="ECO:0000313" key="3">
    <source>
        <dbReference type="EMBL" id="ALO60893.1"/>
    </source>
</evidence>
<dbReference type="Proteomes" id="UP000002149">
    <property type="component" value="Chromosome 10"/>
</dbReference>
<accession>A0A0S2LIV6</accession>
<name>A0A0S2LIV6_CRYD1</name>
<dbReference type="Gene3D" id="2.60.120.260">
    <property type="entry name" value="Galactose-binding domain-like"/>
    <property type="match status" value="1"/>
</dbReference>
<sequence>MPAIIPFFIPDTSPIFTYTSTSSSLSNTFNATSTSTSSKGTDITDSAVAEVKGEGGWIAAYSPIGNGYDQTFHYGQGVISGNFSASALKFYTSSKSSNSSAASLSCPAEYRLNASSTWSSACASSSSSASADEKENGKGDGEGDGDEYVIDNLPAGTHQVELRSVGGNVEFLGIGGLLDVGSSGKMSNLTVDNTSPSFIYSSSSSWSQLSSPISSASSSSGNSSFTSLFNTTIDNFYNETMSITTEEGAKVELNFEGEAIYVYGFSSVNGGKGEVWLDGVLQGSLNMIMPWDSYSSLLYVGSGFSASNHTLTITNTFPGGQLVIDYVLLTVKTSSSTSHLVLIVGIIGGTSAFFLILGAIAYILYVRRRLPVSQRNGQPRYAFSKGYGNRDYMSQDAGSKVDLWRKMMGGTSTPGDSLTASSAAPTPISFAKDGGVNLTPGSGSGMGTDRSPTPEYPDYVPYRGPIEPHPPHTASFSIPGSGQEKVLAYTGMTASPLSSAGGRMGSTRSSSSRSSTPRLPLVAGANPSATGWLLARGGQQAWNISPISSREGGEGLSRDGSQSTNRSGGSRAASLESWSAGESRRDRDREREDGFDEIVLVDHQAPVSPPPFSGVTCPSSRSGRSTGTGTKIVPQSPTSSISTPSSLGLSGIQARAVPASRSVARLWPARDAVPSSYRVDSSFRRGMSALSSASLALNPSTSVDALPHAPPNSTSSPTLRRGVSIKSIKTMRSFFSGLIFLPPSSNAGAVGLGGNGASPIPSSPALPMTAARPDSGIFPVFGGLSRGPSKVDRGRVPKGYSNTSSTVPPAPRSGSTSKQHHTPALPIIRSGNGSSLQRHGAEEEEEERGDGSPHFFIELNPNSPIMASRPASLWTRYTRASGPGFHGTWEP</sequence>
<evidence type="ECO:0000313" key="4">
    <source>
        <dbReference type="Proteomes" id="UP000002149"/>
    </source>
</evidence>
<feature type="region of interest" description="Disordered" evidence="1">
    <location>
        <begin position="784"/>
        <end position="854"/>
    </location>
</feature>
<feature type="compositionally biased region" description="Polar residues" evidence="1">
    <location>
        <begin position="800"/>
        <end position="817"/>
    </location>
</feature>
<feature type="compositionally biased region" description="Low complexity" evidence="1">
    <location>
        <begin position="619"/>
        <end position="648"/>
    </location>
</feature>
<feature type="region of interest" description="Disordered" evidence="1">
    <location>
        <begin position="494"/>
        <end position="523"/>
    </location>
</feature>
<evidence type="ECO:0000256" key="2">
    <source>
        <dbReference type="SAM" id="Phobius"/>
    </source>
</evidence>
<keyword evidence="4" id="KW-1185">Reference proteome</keyword>
<dbReference type="KEGG" id="cne:CNJ00493"/>
<feature type="region of interest" description="Disordered" evidence="1">
    <location>
        <begin position="124"/>
        <end position="151"/>
    </location>
</feature>
<gene>
    <name evidence="3" type="ordered locus">CNJ00493</name>
</gene>
<dbReference type="OrthoDB" id="2576082at2759"/>
<dbReference type="PaxDb" id="214684-A0A0S2LIV6"/>
<reference evidence="3 4" key="1">
    <citation type="journal article" date="2005" name="Science">
        <title>The genome of the basidiomycetous yeast and human pathogen Cryptococcus neoformans.</title>
        <authorList>
            <person name="Loftus B.J."/>
            <person name="Fung E."/>
            <person name="Roncaglia P."/>
            <person name="Rowley D."/>
            <person name="Amedeo P."/>
            <person name="Bruno D."/>
            <person name="Vamathevan J."/>
            <person name="Miranda M."/>
            <person name="Anderson I.J."/>
            <person name="Fraser J.A."/>
            <person name="Allen J.E."/>
            <person name="Bosdet I.E."/>
            <person name="Brent M.R."/>
            <person name="Chiu R."/>
            <person name="Doering T.L."/>
            <person name="Donlin M.J."/>
            <person name="D'Souza C.A."/>
            <person name="Fox D.S."/>
            <person name="Grinberg V."/>
            <person name="Fu J."/>
            <person name="Fukushima M."/>
            <person name="Haas B.J."/>
            <person name="Huang J.C."/>
            <person name="Janbon G."/>
            <person name="Jones S.J."/>
            <person name="Koo H.L."/>
            <person name="Krzywinski M.I."/>
            <person name="Kwon-Chung J.K."/>
            <person name="Lengeler K.B."/>
            <person name="Maiti R."/>
            <person name="Marra M.A."/>
            <person name="Marra R.E."/>
            <person name="Mathewson C.A."/>
            <person name="Mitchell T.G."/>
            <person name="Pertea M."/>
            <person name="Riggs F.R."/>
            <person name="Salzberg S.L."/>
            <person name="Schein J.E."/>
            <person name="Shvartsbeyn A."/>
            <person name="Shin H."/>
            <person name="Shumway M."/>
            <person name="Specht C.A."/>
            <person name="Suh B.B."/>
            <person name="Tenney A."/>
            <person name="Utterback T.R."/>
            <person name="Wickes B.L."/>
            <person name="Wortman J.R."/>
            <person name="Wye N.H."/>
            <person name="Kronstad J.W."/>
            <person name="Lodge J.K."/>
            <person name="Heitman J."/>
            <person name="Davis R.W."/>
            <person name="Fraser C.M."/>
            <person name="Hyman R.W."/>
        </authorList>
    </citation>
    <scope>NUCLEOTIDE SEQUENCE [LARGE SCALE GENOMIC DNA]</scope>
    <source>
        <strain evidence="4">JEC21 / ATCC MYA-565</strain>
    </source>
</reference>
<feature type="region of interest" description="Disordered" evidence="1">
    <location>
        <begin position="604"/>
        <end position="648"/>
    </location>
</feature>
<keyword evidence="2" id="KW-0812">Transmembrane</keyword>
<dbReference type="EMBL" id="AE017350">
    <property type="protein sequence ID" value="ALO60893.1"/>
    <property type="molecule type" value="Genomic_DNA"/>
</dbReference>
<dbReference type="CDD" id="cd12087">
    <property type="entry name" value="TM_EGFR-like"/>
    <property type="match status" value="1"/>
</dbReference>
<feature type="compositionally biased region" description="Basic and acidic residues" evidence="1">
    <location>
        <begin position="582"/>
        <end position="591"/>
    </location>
</feature>
<dbReference type="AlphaFoldDB" id="A0A0S2LIV6"/>